<sequence length="298" mass="34801">MLEELIRLSAYRERAAHAWTEDSVRLVATPSSFAKSALFYVQEAGHFKTRAPYFTEREQLDSFLIVYTVSGRGQLTYMDKTYSLLPGQLFFIHCMHYQYYKTDETEPWELLWVHLNGCTTQGLYEQFASEAAPVLTLAPDTPFPSLLRQLIRLQQQRSTQTELRSSRLLVDILTELLLTAQQSEFPFADRPGYITDMMQELDQRYAEKISLDQLASRFAVSKYHLAKEFKRYTGYSPNEYLITSRINHAKEWLQYSDLPVADIAAKVGIDNVSHFINLFKDRVEHTPLAYRKKWQRPK</sequence>
<dbReference type="Gene3D" id="1.10.10.60">
    <property type="entry name" value="Homeodomain-like"/>
    <property type="match status" value="2"/>
</dbReference>
<dbReference type="EMBL" id="NMQW01000005">
    <property type="protein sequence ID" value="OXM87419.1"/>
    <property type="molecule type" value="Genomic_DNA"/>
</dbReference>
<dbReference type="InterPro" id="IPR050204">
    <property type="entry name" value="AraC_XylS_family_regulators"/>
</dbReference>
<keyword evidence="5" id="KW-0804">Transcription</keyword>
<keyword evidence="2" id="KW-0805">Transcription regulation</keyword>
<name>A0A229UWW6_9BACL</name>
<dbReference type="GO" id="GO:0043565">
    <property type="term" value="F:sequence-specific DNA binding"/>
    <property type="evidence" value="ECO:0007669"/>
    <property type="project" value="InterPro"/>
</dbReference>
<feature type="domain" description="HTH araC/xylS-type" evidence="6">
    <location>
        <begin position="195"/>
        <end position="293"/>
    </location>
</feature>
<dbReference type="PANTHER" id="PTHR46796:SF13">
    <property type="entry name" value="HTH-TYPE TRANSCRIPTIONAL ACTIVATOR RHAS"/>
    <property type="match status" value="1"/>
</dbReference>
<dbReference type="PANTHER" id="PTHR46796">
    <property type="entry name" value="HTH-TYPE TRANSCRIPTIONAL ACTIVATOR RHAS-RELATED"/>
    <property type="match status" value="1"/>
</dbReference>
<dbReference type="AlphaFoldDB" id="A0A229UWW6"/>
<dbReference type="SUPFAM" id="SSF51215">
    <property type="entry name" value="Regulatory protein AraC"/>
    <property type="match status" value="1"/>
</dbReference>
<dbReference type="Pfam" id="PF02311">
    <property type="entry name" value="AraC_binding"/>
    <property type="match status" value="1"/>
</dbReference>
<dbReference type="InterPro" id="IPR003313">
    <property type="entry name" value="AraC-bd"/>
</dbReference>
<evidence type="ECO:0000313" key="7">
    <source>
        <dbReference type="EMBL" id="OXM87419.1"/>
    </source>
</evidence>
<dbReference type="Proteomes" id="UP000215509">
    <property type="component" value="Unassembled WGS sequence"/>
</dbReference>
<protein>
    <submittedName>
        <fullName evidence="7">AraC family transcriptional regulator</fullName>
    </submittedName>
</protein>
<dbReference type="InterPro" id="IPR018062">
    <property type="entry name" value="HTH_AraC-typ_CS"/>
</dbReference>
<evidence type="ECO:0000256" key="1">
    <source>
        <dbReference type="ARBA" id="ARBA00022490"/>
    </source>
</evidence>
<evidence type="ECO:0000313" key="8">
    <source>
        <dbReference type="Proteomes" id="UP000215509"/>
    </source>
</evidence>
<dbReference type="PROSITE" id="PS01124">
    <property type="entry name" value="HTH_ARAC_FAMILY_2"/>
    <property type="match status" value="1"/>
</dbReference>
<dbReference type="Pfam" id="PF12833">
    <property type="entry name" value="HTH_18"/>
    <property type="match status" value="1"/>
</dbReference>
<organism evidence="7 8">
    <name type="scientific">Paenibacillus rigui</name>
    <dbReference type="NCBI Taxonomy" id="554312"/>
    <lineage>
        <taxon>Bacteria</taxon>
        <taxon>Bacillati</taxon>
        <taxon>Bacillota</taxon>
        <taxon>Bacilli</taxon>
        <taxon>Bacillales</taxon>
        <taxon>Paenibacillaceae</taxon>
        <taxon>Paenibacillus</taxon>
    </lineage>
</organism>
<dbReference type="CDD" id="cd06986">
    <property type="entry name" value="cupin_MmsR-like_N"/>
    <property type="match status" value="1"/>
</dbReference>
<dbReference type="PROSITE" id="PS00041">
    <property type="entry name" value="HTH_ARAC_FAMILY_1"/>
    <property type="match status" value="1"/>
</dbReference>
<reference evidence="7 8" key="1">
    <citation type="submission" date="2017-07" db="EMBL/GenBank/DDBJ databases">
        <title>Genome sequencing and assembly of Paenibacillus rigui.</title>
        <authorList>
            <person name="Mayilraj S."/>
        </authorList>
    </citation>
    <scope>NUCLEOTIDE SEQUENCE [LARGE SCALE GENOMIC DNA]</scope>
    <source>
        <strain evidence="7 8">JCM 16352</strain>
    </source>
</reference>
<accession>A0A229UWW6</accession>
<proteinExistence type="predicted"/>
<dbReference type="GO" id="GO:0003700">
    <property type="term" value="F:DNA-binding transcription factor activity"/>
    <property type="evidence" value="ECO:0007669"/>
    <property type="project" value="InterPro"/>
</dbReference>
<dbReference type="SMART" id="SM00342">
    <property type="entry name" value="HTH_ARAC"/>
    <property type="match status" value="1"/>
</dbReference>
<keyword evidence="3" id="KW-0238">DNA-binding</keyword>
<dbReference type="SUPFAM" id="SSF46689">
    <property type="entry name" value="Homeodomain-like"/>
    <property type="match status" value="2"/>
</dbReference>
<dbReference type="InterPro" id="IPR009057">
    <property type="entry name" value="Homeodomain-like_sf"/>
</dbReference>
<evidence type="ECO:0000256" key="2">
    <source>
        <dbReference type="ARBA" id="ARBA00023015"/>
    </source>
</evidence>
<dbReference type="InterPro" id="IPR037923">
    <property type="entry name" value="HTH-like"/>
</dbReference>
<gene>
    <name evidence="7" type="ORF">CF651_04755</name>
</gene>
<evidence type="ECO:0000259" key="6">
    <source>
        <dbReference type="PROSITE" id="PS01124"/>
    </source>
</evidence>
<dbReference type="InterPro" id="IPR018060">
    <property type="entry name" value="HTH_AraC"/>
</dbReference>
<evidence type="ECO:0000256" key="4">
    <source>
        <dbReference type="ARBA" id="ARBA00023159"/>
    </source>
</evidence>
<evidence type="ECO:0000256" key="5">
    <source>
        <dbReference type="ARBA" id="ARBA00023163"/>
    </source>
</evidence>
<evidence type="ECO:0000256" key="3">
    <source>
        <dbReference type="ARBA" id="ARBA00023125"/>
    </source>
</evidence>
<comment type="caution">
    <text evidence="7">The sequence shown here is derived from an EMBL/GenBank/DDBJ whole genome shotgun (WGS) entry which is preliminary data.</text>
</comment>
<keyword evidence="4" id="KW-0010">Activator</keyword>
<keyword evidence="8" id="KW-1185">Reference proteome</keyword>
<keyword evidence="1" id="KW-0963">Cytoplasm</keyword>
<dbReference type="Gene3D" id="2.60.120.280">
    <property type="entry name" value="Regulatory protein AraC"/>
    <property type="match status" value="1"/>
</dbReference>